<reference evidence="2" key="2">
    <citation type="journal article" date="2010" name="Nature">
        <title>Comparative genomics reveals mobile pathogenicity chromosomes in Fusarium.</title>
        <authorList>
            <person name="Ma L.J."/>
            <person name="van der Does H.C."/>
            <person name="Borkovich K.A."/>
            <person name="Coleman J.J."/>
            <person name="Daboussi M.J."/>
            <person name="Di Pietro A."/>
            <person name="Dufresne M."/>
            <person name="Freitag M."/>
            <person name="Grabherr M."/>
            <person name="Henrissat B."/>
            <person name="Houterman P.M."/>
            <person name="Kang S."/>
            <person name="Shim W.B."/>
            <person name="Woloshuk C."/>
            <person name="Xie X."/>
            <person name="Xu J.R."/>
            <person name="Antoniw J."/>
            <person name="Baker S.E."/>
            <person name="Bluhm B.H."/>
            <person name="Breakspear A."/>
            <person name="Brown D.W."/>
            <person name="Butchko R.A."/>
            <person name="Chapman S."/>
            <person name="Coulson R."/>
            <person name="Coutinho P.M."/>
            <person name="Danchin E.G."/>
            <person name="Diener A."/>
            <person name="Gale L.R."/>
            <person name="Gardiner D.M."/>
            <person name="Goff S."/>
            <person name="Hammond-Kosack K.E."/>
            <person name="Hilburn K."/>
            <person name="Hua-Van A."/>
            <person name="Jonkers W."/>
            <person name="Kazan K."/>
            <person name="Kodira C.D."/>
            <person name="Koehrsen M."/>
            <person name="Kumar L."/>
            <person name="Lee Y.H."/>
            <person name="Li L."/>
            <person name="Manners J.M."/>
            <person name="Miranda-Saavedra D."/>
            <person name="Mukherjee M."/>
            <person name="Park G."/>
            <person name="Park J."/>
            <person name="Park S.Y."/>
            <person name="Proctor R.H."/>
            <person name="Regev A."/>
            <person name="Ruiz-Roldan M.C."/>
            <person name="Sain D."/>
            <person name="Sakthikumar S."/>
            <person name="Sykes S."/>
            <person name="Schwartz D.C."/>
            <person name="Turgeon B.G."/>
            <person name="Wapinski I."/>
            <person name="Yoder O."/>
            <person name="Young S."/>
            <person name="Zeng Q."/>
            <person name="Zhou S."/>
            <person name="Galagan J."/>
            <person name="Cuomo C.A."/>
            <person name="Kistler H.C."/>
            <person name="Rep M."/>
        </authorList>
    </citation>
    <scope>NUCLEOTIDE SEQUENCE [LARGE SCALE GENOMIC DNA]</scope>
    <source>
        <strain evidence="2">4287</strain>
    </source>
</reference>
<dbReference type="Gene3D" id="1.20.120.660">
    <property type="entry name" value="IL-4 antagonist (De novo design) like domain"/>
    <property type="match status" value="1"/>
</dbReference>
<protein>
    <recommendedName>
        <fullName evidence="1">CHAT domain-containing protein</fullName>
    </recommendedName>
</protein>
<dbReference type="OrthoDB" id="9991317at2759"/>
<dbReference type="SUPFAM" id="SSF48452">
    <property type="entry name" value="TPR-like"/>
    <property type="match status" value="2"/>
</dbReference>
<dbReference type="AlphaFoldDB" id="A0A0J9WNU6"/>
<dbReference type="PANTHER" id="PTHR19959">
    <property type="entry name" value="KINESIN LIGHT CHAIN"/>
    <property type="match status" value="1"/>
</dbReference>
<evidence type="ECO:0000259" key="1">
    <source>
        <dbReference type="Pfam" id="PF12770"/>
    </source>
</evidence>
<dbReference type="InterPro" id="IPR011990">
    <property type="entry name" value="TPR-like_helical_dom_sf"/>
</dbReference>
<proteinExistence type="predicted"/>
<name>A0A0J9WNU6_FUSO4</name>
<dbReference type="Pfam" id="PF12770">
    <property type="entry name" value="CHAT"/>
    <property type="match status" value="1"/>
</dbReference>
<dbReference type="PANTHER" id="PTHR19959:SF119">
    <property type="entry name" value="FUNGAL LIPASE-LIKE DOMAIN-CONTAINING PROTEIN"/>
    <property type="match status" value="1"/>
</dbReference>
<dbReference type="KEGG" id="fox:FOXG_08946"/>
<dbReference type="Proteomes" id="UP000009097">
    <property type="component" value="Unassembled WGS sequence"/>
</dbReference>
<reference evidence="2" key="1">
    <citation type="submission" date="2007-04" db="EMBL/GenBank/DDBJ databases">
        <authorList>
            <consortium name="The Broad Institute Genome Sequencing Platform"/>
            <person name="Birren B."/>
            <person name="Lander E."/>
            <person name="Galagan J."/>
            <person name="Nusbaum C."/>
            <person name="Devon K."/>
            <person name="Ma L.-J."/>
            <person name="Jaffe D."/>
            <person name="Butler J."/>
            <person name="Alvarez P."/>
            <person name="Gnerre S."/>
            <person name="Grabherr M."/>
            <person name="Kleber M."/>
            <person name="Mauceli E."/>
            <person name="Brockman W."/>
            <person name="MacCallum I.A."/>
            <person name="Young S."/>
            <person name="LaButti K."/>
            <person name="DeCaprio D."/>
            <person name="Crawford M."/>
            <person name="Koehrsen M."/>
            <person name="Engels R."/>
            <person name="Montgomery P."/>
            <person name="Pearson M."/>
            <person name="Howarth C."/>
            <person name="Larson L."/>
            <person name="White J."/>
            <person name="O'Leary S."/>
            <person name="Kodira C."/>
            <person name="Zeng Q."/>
            <person name="Yandava C."/>
            <person name="Alvarado L."/>
            <person name="Kistler C."/>
            <person name="Shim W.-B."/>
            <person name="Kang S."/>
            <person name="Woloshuk C."/>
        </authorList>
    </citation>
    <scope>NUCLEOTIDE SEQUENCE</scope>
    <source>
        <strain evidence="2">4287</strain>
    </source>
</reference>
<dbReference type="Gene3D" id="1.25.40.10">
    <property type="entry name" value="Tetratricopeptide repeat domain"/>
    <property type="match status" value="3"/>
</dbReference>
<dbReference type="GeneID" id="28950537"/>
<sequence>MSDIREIDEVIRDARRALDQMPRDHHDRAAYLDDLGVALGDRFSITRNPADLEEAIKISREAVNMTPVDSPDRAGRLSNCGIRLAERYSVIEEISDLRDAIIIMREVLEVTPSDDPDRAMYMNNLGTALADQYAQTRKMADLNESIYITQQAIDAAVEDYSDLPMYLNSLALRLGDRYTRTGDSADLDNALGIIRDAIYLTPDDSPDRDLYLNTLVIQLGRRYSRTGRVDDLQESIRVAQDIVDTTPSDDPDLPMYLSNLGLALGDLYSITGADSDIENAIFAFREAIDLIPEDSKKRAIYMHDLGNQFGRMYSKTGATTDLKECLWLIRQAIDLVTTDHPDRASWLSNLGVRLGKGYLREDTSADIEEAIRVTQEAIETTKVTADKVTYLCNLGNRLGERYSMTGDTADIENAIEATKEAISLSPADPVTNAMCLLSLGNRFGDRYDVEGTKAYLDESIHILQQAVDMMPENHLGKALLLNSLGVRLAARYTSVNATDDLESAIEMTRRAVEMTPKVSLSRALFLHNLGASLGDRYTRMNKTADLDEAIQVAREAVNMTPSGHPNRAMYLKGLAIRLGDRYSREGAGSMSDLDNIIEAASGAVNATPSVHTKRPVYLNSLGIWLMERYKRQDTRIDLDEAIRFLQEAVSKAPESHPERARYLVNLGTSLDHRYARTRDSADHEGALSQFQTALRDPSSPAIDRIAGGIAILQICSTTSDWQQVCDALEVAVSLIPKLTARSLENPDKQHLLGQVVGLASNAAAAALNAGRGPTAALKFLEQGRGVLGTALEEMRTDVIELQARYPELAKRFVSLRDELDSPVARDTFNQDDHGGFNHQARATRRYDAGNKLDEVIAEIQRQPGFEDFLAAPSEAELKASASCGPIVIINTSEYRCDAILVEQHQIRSVQLPKDMEKEARNRDPGKIETLEWLWDTVAHQILDALGFTQRDDPSLEKRPRIWWVATGIMTKFPLHAAGRHNDPSTESANVLDRVMSSYSSSIKTIIQSRRRGHEAAASAPAQALLVSMKHTPEQTSLPFAAREIEVIRDLVKTMQLEPIEPGQHKHDVMAHLPQCKVFHFAGHGHTDGHDPMRSRLLLEDGKENPLTVANLLEINLRKHLPFLAYLSACGTGRIRDKRFVDESIHLVSACQLAGFRHVIGTLWEVNDELCVDMARITYEGMRDGSMTDESVCEGLHNATRQLRDRWRNMPMNSVARSATDGDQKPRDIIACDDETSPLHWVPYVHFGV</sequence>
<dbReference type="SUPFAM" id="SSF81901">
    <property type="entry name" value="HCP-like"/>
    <property type="match status" value="1"/>
</dbReference>
<feature type="domain" description="CHAT" evidence="1">
    <location>
        <begin position="929"/>
        <end position="1247"/>
    </location>
</feature>
<dbReference type="VEuPathDB" id="FungiDB:FOXG_08946"/>
<dbReference type="InterPro" id="IPR024983">
    <property type="entry name" value="CHAT_dom"/>
</dbReference>
<evidence type="ECO:0000313" key="2">
    <source>
        <dbReference type="EMBL" id="KNB07897.1"/>
    </source>
</evidence>
<organism evidence="2 3">
    <name type="scientific">Fusarium oxysporum f. sp. lycopersici (strain 4287 / CBS 123668 / FGSC 9935 / NRRL 34936)</name>
    <name type="common">Fusarium vascular wilt of tomato</name>
    <dbReference type="NCBI Taxonomy" id="426428"/>
    <lineage>
        <taxon>Eukaryota</taxon>
        <taxon>Fungi</taxon>
        <taxon>Dikarya</taxon>
        <taxon>Ascomycota</taxon>
        <taxon>Pezizomycotina</taxon>
        <taxon>Sordariomycetes</taxon>
        <taxon>Hypocreomycetidae</taxon>
        <taxon>Hypocreales</taxon>
        <taxon>Nectriaceae</taxon>
        <taxon>Fusarium</taxon>
        <taxon>Fusarium oxysporum species complex</taxon>
    </lineage>
</organism>
<dbReference type="EMBL" id="DS231706">
    <property type="protein sequence ID" value="KNB07897.1"/>
    <property type="molecule type" value="Genomic_DNA"/>
</dbReference>
<evidence type="ECO:0000313" key="3">
    <source>
        <dbReference type="Proteomes" id="UP000009097"/>
    </source>
</evidence>
<dbReference type="RefSeq" id="XP_018245942.1">
    <property type="nucleotide sequence ID" value="XM_018387972.1"/>
</dbReference>
<accession>A0A0J9WNU6</accession>
<gene>
    <name evidence="2" type="ORF">FOXG_08946</name>
</gene>